<dbReference type="AlphaFoldDB" id="A0A7S6VQM3"/>
<sequence length="161" mass="18542">MQQSPYEMKFVDNDFLADEIQYDYRHEDFYSDFWRTKFDFKDSLSAVGGLSGSASQLAKLTKHILVQQQGNILQQGKTPCANHLWGGCYGYAMDPYQATGQNFTIYNRPGHFPGVETDLFIDDQGGIFVSLRGASVQHYDSLTEYRRIIYDALLQHYQLKK</sequence>
<gene>
    <name evidence="1" type="ORF">G0027_09970</name>
</gene>
<evidence type="ECO:0000313" key="2">
    <source>
        <dbReference type="Proteomes" id="UP000593812"/>
    </source>
</evidence>
<dbReference type="Proteomes" id="UP000593812">
    <property type="component" value="Chromosome"/>
</dbReference>
<name>A0A7S6VQM3_9GAMM</name>
<proteinExistence type="predicted"/>
<reference evidence="1 2" key="1">
    <citation type="submission" date="2020-02" db="EMBL/GenBank/DDBJ databases">
        <title>Tigecycline-resistant Acinetobacter species from pigs and migratory birds.</title>
        <authorList>
            <person name="Chen C."/>
            <person name="Sun J."/>
            <person name="Liao X.-P."/>
            <person name="Liu Y.-H."/>
        </authorList>
    </citation>
    <scope>NUCLEOTIDE SEQUENCE [LARGE SCALE GENOMIC DNA]</scope>
    <source>
        <strain evidence="1 2">C15_T</strain>
    </source>
</reference>
<dbReference type="RefSeq" id="WP_160232283.1">
    <property type="nucleotide sequence ID" value="NZ_CP044450.1"/>
</dbReference>
<accession>A0A7S6VQM3</accession>
<protein>
    <submittedName>
        <fullName evidence="1">Uncharacterized protein</fullName>
    </submittedName>
</protein>
<dbReference type="EMBL" id="CP048654">
    <property type="protein sequence ID" value="QOW43149.1"/>
    <property type="molecule type" value="Genomic_DNA"/>
</dbReference>
<evidence type="ECO:0000313" key="1">
    <source>
        <dbReference type="EMBL" id="QOW43149.1"/>
    </source>
</evidence>
<organism evidence="1 2">
    <name type="scientific">Acinetobacter indicus</name>
    <dbReference type="NCBI Taxonomy" id="756892"/>
    <lineage>
        <taxon>Bacteria</taxon>
        <taxon>Pseudomonadati</taxon>
        <taxon>Pseudomonadota</taxon>
        <taxon>Gammaproteobacteria</taxon>
        <taxon>Moraxellales</taxon>
        <taxon>Moraxellaceae</taxon>
        <taxon>Acinetobacter</taxon>
    </lineage>
</organism>